<feature type="region of interest" description="Disordered" evidence="2">
    <location>
        <begin position="1"/>
        <end position="118"/>
    </location>
</feature>
<sequence>MNRMGRDHISFEPDFNYNIGAGAGGSGGGGGGGGITTGTTSSPSPAFLEGSRGMRHHPQQQGRSPMPPPIPPKKAPLSSYRRIGSNQQGPQHLASPPPQPHLSPQLEQPQQLEPDAEFPWEELEDLRRLHEVFDTTIGDLVAAQEELESTRRHLAQKEADAAQLAVENRRLALRQPQDDTLHSVGSFSSGSGGGGGGDTEVRDLKQQILLLTSDLEDSRHEMTRLEKKFKHQKQDWDDERERLEKKVGPGAETQLKVADLTRQLREAEERVTILDQEKRGLVEKTRILEEKTRVETERETSSSGEMAGRIRDLKGSVEFYRNNSERVGRENEELREENRRLVAVAGRSR</sequence>
<feature type="region of interest" description="Disordered" evidence="2">
    <location>
        <begin position="174"/>
        <end position="200"/>
    </location>
</feature>
<evidence type="ECO:0000313" key="4">
    <source>
        <dbReference type="Proteomes" id="UP001201980"/>
    </source>
</evidence>
<gene>
    <name evidence="3" type="ORF">MKZ38_004700</name>
</gene>
<accession>A0AAD5RM79</accession>
<dbReference type="EMBL" id="JAKWBI020000277">
    <property type="protein sequence ID" value="KAJ2897399.1"/>
    <property type="molecule type" value="Genomic_DNA"/>
</dbReference>
<evidence type="ECO:0000256" key="2">
    <source>
        <dbReference type="SAM" id="MobiDB-lite"/>
    </source>
</evidence>
<feature type="coiled-coil region" evidence="1">
    <location>
        <begin position="140"/>
        <end position="174"/>
    </location>
</feature>
<dbReference type="Proteomes" id="UP001201980">
    <property type="component" value="Unassembled WGS sequence"/>
</dbReference>
<evidence type="ECO:0000313" key="3">
    <source>
        <dbReference type="EMBL" id="KAJ2897399.1"/>
    </source>
</evidence>
<feature type="compositionally biased region" description="Low complexity" evidence="2">
    <location>
        <begin position="102"/>
        <end position="113"/>
    </location>
</feature>
<evidence type="ECO:0000256" key="1">
    <source>
        <dbReference type="SAM" id="Coils"/>
    </source>
</evidence>
<feature type="compositionally biased region" description="Basic and acidic residues" evidence="2">
    <location>
        <begin position="1"/>
        <end position="11"/>
    </location>
</feature>
<reference evidence="3" key="1">
    <citation type="submission" date="2022-07" db="EMBL/GenBank/DDBJ databases">
        <title>Draft genome sequence of Zalerion maritima ATCC 34329, a (micro)plastics degrading marine fungus.</title>
        <authorList>
            <person name="Paco A."/>
            <person name="Goncalves M.F.M."/>
            <person name="Rocha-Santos T.A.P."/>
            <person name="Alves A."/>
        </authorList>
    </citation>
    <scope>NUCLEOTIDE SEQUENCE</scope>
    <source>
        <strain evidence="3">ATCC 34329</strain>
    </source>
</reference>
<proteinExistence type="predicted"/>
<dbReference type="AlphaFoldDB" id="A0AAD5RM79"/>
<feature type="compositionally biased region" description="Basic and acidic residues" evidence="2">
    <location>
        <begin position="231"/>
        <end position="247"/>
    </location>
</feature>
<feature type="region of interest" description="Disordered" evidence="2">
    <location>
        <begin position="231"/>
        <end position="250"/>
    </location>
</feature>
<organism evidence="3 4">
    <name type="scientific">Zalerion maritima</name>
    <dbReference type="NCBI Taxonomy" id="339359"/>
    <lineage>
        <taxon>Eukaryota</taxon>
        <taxon>Fungi</taxon>
        <taxon>Dikarya</taxon>
        <taxon>Ascomycota</taxon>
        <taxon>Pezizomycotina</taxon>
        <taxon>Sordariomycetes</taxon>
        <taxon>Lulworthiomycetidae</taxon>
        <taxon>Lulworthiales</taxon>
        <taxon>Lulworthiaceae</taxon>
        <taxon>Zalerion</taxon>
    </lineage>
</organism>
<feature type="compositionally biased region" description="Gly residues" evidence="2">
    <location>
        <begin position="21"/>
        <end position="36"/>
    </location>
</feature>
<keyword evidence="4" id="KW-1185">Reference proteome</keyword>
<comment type="caution">
    <text evidence="3">The sequence shown here is derived from an EMBL/GenBank/DDBJ whole genome shotgun (WGS) entry which is preliminary data.</text>
</comment>
<protein>
    <submittedName>
        <fullName evidence="3">Uncharacterized protein</fullName>
    </submittedName>
</protein>
<feature type="compositionally biased region" description="Pro residues" evidence="2">
    <location>
        <begin position="65"/>
        <end position="74"/>
    </location>
</feature>
<name>A0AAD5RM79_9PEZI</name>
<keyword evidence="1" id="KW-0175">Coiled coil</keyword>